<dbReference type="AlphaFoldDB" id="A0A2Z6ZXF4"/>
<accession>A0A2Z6ZXF4</accession>
<gene>
    <name evidence="1" type="ORF">F511_45343</name>
</gene>
<keyword evidence="2" id="KW-1185">Reference proteome</keyword>
<evidence type="ECO:0000313" key="1">
    <source>
        <dbReference type="EMBL" id="KZV07174.1"/>
    </source>
</evidence>
<protein>
    <submittedName>
        <fullName evidence="1">Uncharacterized protein</fullName>
    </submittedName>
</protein>
<reference evidence="1 2" key="1">
    <citation type="journal article" date="2015" name="Proc. Natl. Acad. Sci. U.S.A.">
        <title>The resurrection genome of Boea hygrometrica: A blueprint for survival of dehydration.</title>
        <authorList>
            <person name="Xiao L."/>
            <person name="Yang G."/>
            <person name="Zhang L."/>
            <person name="Yang X."/>
            <person name="Zhao S."/>
            <person name="Ji Z."/>
            <person name="Zhou Q."/>
            <person name="Hu M."/>
            <person name="Wang Y."/>
            <person name="Chen M."/>
            <person name="Xu Y."/>
            <person name="Jin H."/>
            <person name="Xiao X."/>
            <person name="Hu G."/>
            <person name="Bao F."/>
            <person name="Hu Y."/>
            <person name="Wan P."/>
            <person name="Li L."/>
            <person name="Deng X."/>
            <person name="Kuang T."/>
            <person name="Xiang C."/>
            <person name="Zhu J.K."/>
            <person name="Oliver M.J."/>
            <person name="He Y."/>
        </authorList>
    </citation>
    <scope>NUCLEOTIDE SEQUENCE [LARGE SCALE GENOMIC DNA]</scope>
    <source>
        <strain evidence="2">cv. XS01</strain>
    </source>
</reference>
<dbReference type="Proteomes" id="UP000250235">
    <property type="component" value="Unassembled WGS sequence"/>
</dbReference>
<organism evidence="1 2">
    <name type="scientific">Dorcoceras hygrometricum</name>
    <dbReference type="NCBI Taxonomy" id="472368"/>
    <lineage>
        <taxon>Eukaryota</taxon>
        <taxon>Viridiplantae</taxon>
        <taxon>Streptophyta</taxon>
        <taxon>Embryophyta</taxon>
        <taxon>Tracheophyta</taxon>
        <taxon>Spermatophyta</taxon>
        <taxon>Magnoliopsida</taxon>
        <taxon>eudicotyledons</taxon>
        <taxon>Gunneridae</taxon>
        <taxon>Pentapetalae</taxon>
        <taxon>asterids</taxon>
        <taxon>lamiids</taxon>
        <taxon>Lamiales</taxon>
        <taxon>Gesneriaceae</taxon>
        <taxon>Didymocarpoideae</taxon>
        <taxon>Trichosporeae</taxon>
        <taxon>Loxocarpinae</taxon>
        <taxon>Dorcoceras</taxon>
    </lineage>
</organism>
<sequence length="105" mass="11556">MLDALVDVGGAPVAWRSARLCCDAARLEALAGRTKRRWLDALRDLTAAAGRGVTRRWKRARWRGDARCRAPVCALAVHVISNGGRRPAAAPASLRRCRDGWSDFF</sequence>
<proteinExistence type="predicted"/>
<evidence type="ECO:0000313" key="2">
    <source>
        <dbReference type="Proteomes" id="UP000250235"/>
    </source>
</evidence>
<name>A0A2Z6ZXF4_9LAMI</name>
<dbReference type="EMBL" id="KV039430">
    <property type="protein sequence ID" value="KZV07174.1"/>
    <property type="molecule type" value="Genomic_DNA"/>
</dbReference>